<dbReference type="InterPro" id="IPR001494">
    <property type="entry name" value="Importin-beta_N"/>
</dbReference>
<feature type="domain" description="Importin N-terminal" evidence="9">
    <location>
        <begin position="24"/>
        <end position="104"/>
    </location>
</feature>
<dbReference type="PROSITE" id="PS50166">
    <property type="entry name" value="IMPORTIN_B_NT"/>
    <property type="match status" value="1"/>
</dbReference>
<dbReference type="PANTHER" id="PTHR10997">
    <property type="entry name" value="IMPORTIN-7, 8, 11"/>
    <property type="match status" value="1"/>
</dbReference>
<evidence type="ECO:0000256" key="2">
    <source>
        <dbReference type="ARBA" id="ARBA00004496"/>
    </source>
</evidence>
<accession>A0ABM4BBW0</accession>
<organism evidence="10 11">
    <name type="scientific">Hydra vulgaris</name>
    <name type="common">Hydra</name>
    <name type="synonym">Hydra attenuata</name>
    <dbReference type="NCBI Taxonomy" id="6087"/>
    <lineage>
        <taxon>Eukaryota</taxon>
        <taxon>Metazoa</taxon>
        <taxon>Cnidaria</taxon>
        <taxon>Hydrozoa</taxon>
        <taxon>Hydroidolina</taxon>
        <taxon>Anthoathecata</taxon>
        <taxon>Aplanulata</taxon>
        <taxon>Hydridae</taxon>
        <taxon>Hydra</taxon>
    </lineage>
</organism>
<keyword evidence="10" id="KW-1185">Reference proteome</keyword>
<comment type="subcellular location">
    <subcellularLocation>
        <location evidence="2">Cytoplasm</location>
    </subcellularLocation>
    <subcellularLocation>
        <location evidence="1">Nucleus</location>
    </subcellularLocation>
</comment>
<dbReference type="InterPro" id="IPR011989">
    <property type="entry name" value="ARM-like"/>
</dbReference>
<dbReference type="Proteomes" id="UP001652625">
    <property type="component" value="Chromosome 02"/>
</dbReference>
<keyword evidence="4" id="KW-0813">Transport</keyword>
<keyword evidence="7" id="KW-0539">Nucleus</keyword>
<evidence type="ECO:0000256" key="1">
    <source>
        <dbReference type="ARBA" id="ARBA00004123"/>
    </source>
</evidence>
<reference evidence="11" key="2">
    <citation type="submission" date="2025-08" db="UniProtKB">
        <authorList>
            <consortium name="RefSeq"/>
        </authorList>
    </citation>
    <scope>IDENTIFICATION</scope>
</reference>
<dbReference type="InterPro" id="IPR016024">
    <property type="entry name" value="ARM-type_fold"/>
</dbReference>
<evidence type="ECO:0000256" key="8">
    <source>
        <dbReference type="SAM" id="MobiDB-lite"/>
    </source>
</evidence>
<evidence type="ECO:0000256" key="7">
    <source>
        <dbReference type="ARBA" id="ARBA00023242"/>
    </source>
</evidence>
<keyword evidence="5" id="KW-0963">Cytoplasm</keyword>
<evidence type="ECO:0000256" key="3">
    <source>
        <dbReference type="ARBA" id="ARBA00007991"/>
    </source>
</evidence>
<evidence type="ECO:0000256" key="5">
    <source>
        <dbReference type="ARBA" id="ARBA00022490"/>
    </source>
</evidence>
<gene>
    <name evidence="11" type="primary">LOC100209908</name>
</gene>
<dbReference type="Pfam" id="PF25758">
    <property type="entry name" value="TPR_IPO11"/>
    <property type="match status" value="1"/>
</dbReference>
<dbReference type="RefSeq" id="XP_065646388.1">
    <property type="nucleotide sequence ID" value="XM_065790316.1"/>
</dbReference>
<evidence type="ECO:0000313" key="10">
    <source>
        <dbReference type="Proteomes" id="UP001652625"/>
    </source>
</evidence>
<feature type="region of interest" description="Disordered" evidence="8">
    <location>
        <begin position="887"/>
        <end position="909"/>
    </location>
</feature>
<dbReference type="Pfam" id="PF03810">
    <property type="entry name" value="IBN_N"/>
    <property type="match status" value="1"/>
</dbReference>
<evidence type="ECO:0000259" key="9">
    <source>
        <dbReference type="PROSITE" id="PS50166"/>
    </source>
</evidence>
<evidence type="ECO:0000256" key="4">
    <source>
        <dbReference type="ARBA" id="ARBA00022448"/>
    </source>
</evidence>
<sequence>MDAQLITSLFQHTLDPSPDTRAQAEAQLQEFSRCPGFLPVILQMVMSSDIHISIRQAAVIYLKNMTGKFWRDRDINQIHGEQLFVIPDADKSFIRDKIVESVIEASELIRVQLTVSVYEILSCDFPEKWPDICHKLNTYLTSDIRSTWLGALLVLYQIVKKYEYKKQEDRGPIDSVMEVFLPILHSRCTSLVKEDTADSYLLLTIVFKIFRSLIQLHLPLNLINQNNFPQWMGLFKVVLEKPVPSDVQVDDDERPQLSWWKAKKWALTIIFKVFERYGCPGSEEKIYAEFADFYDKNYSEQITGIMLKILNQHRSKEYIAPRVLQQAINYLAQGVHNARSWKVVKPHFSELVKEILFPLMCHSDEDEALWLDDPQEYIRVKYDVFEDFLYFSPHAAAKLYLKEAVKKRKNVIQIVIEFTMQVFNMDASARDPKFKDGALHVVGSLAETLQKKKAYKNHMESVLSAHVLPEFHSPHGFLRARACWVVQQFAIIGFKDDNVLAQTIQSILQCLTDKDLPVQVEAGIAIRQIVDKQEEKANDMLRPHVRELVQQILRILRESENDELTGTVSILVQNFAEEVSSISVELVKTLAETFNSLVESEEDYDSKSVTAMGILETIEIVVGELDGSPEIMSQLELQVISLIQGVLQKELMEYYEEVFSLITECTAIQISNTMWNMLFLLYETFHRDASDYFTEMMPCLHNYVTVDPEAFLAQPKYCEAIFNMCNKMLIEYSGEGAQCQAAKLLEVCVLQYRGTFDQWLPAFISLCLERLTLELKTSELRVMLLQVIIASIISNPVLVISHLSHLQNSTSQQNMFTQFLSQWLSDTDCFLGMHDRKVYIFGICVLLALPADNRPPVIEEFAPQFVPALLLVFNGLAHMYEKMAKDVEDEEDDIDDDNDNELNDSDDEYDEEGQLYVESLLKKEGQKVFDFDDDDDDDVWANELDMFTTPIDDTPYVDEYITFKSTFEALQSNDPRMFTLLTQSLTDEQKVNVQGIINEGIKNAHKLESRKLDAQGGYNFESAELPRNIEFGGSLS</sequence>
<evidence type="ECO:0000256" key="6">
    <source>
        <dbReference type="ARBA" id="ARBA00022927"/>
    </source>
</evidence>
<protein>
    <submittedName>
        <fullName evidence="11">Importin-7 isoform X2</fullName>
    </submittedName>
</protein>
<keyword evidence="6" id="KW-0653">Protein transport</keyword>
<dbReference type="InterPro" id="IPR058669">
    <property type="entry name" value="TPR_IPO7/11-like"/>
</dbReference>
<dbReference type="SUPFAM" id="SSF48371">
    <property type="entry name" value="ARM repeat"/>
    <property type="match status" value="1"/>
</dbReference>
<proteinExistence type="inferred from homology"/>
<evidence type="ECO:0000313" key="11">
    <source>
        <dbReference type="RefSeq" id="XP_065646388.1"/>
    </source>
</evidence>
<dbReference type="PANTHER" id="PTHR10997:SF18">
    <property type="entry name" value="D-IMPORTIN 7_RANBP7"/>
    <property type="match status" value="1"/>
</dbReference>
<dbReference type="Gene3D" id="1.25.10.10">
    <property type="entry name" value="Leucine-rich Repeat Variant"/>
    <property type="match status" value="1"/>
</dbReference>
<comment type="similarity">
    <text evidence="3">Belongs to the importin beta family.</text>
</comment>
<reference evidence="10" key="1">
    <citation type="submission" date="2025-05" db="UniProtKB">
        <authorList>
            <consortium name="RefSeq"/>
        </authorList>
    </citation>
    <scope>NUCLEOTIDE SEQUENCE [LARGE SCALE GENOMIC DNA]</scope>
</reference>
<dbReference type="SMART" id="SM00913">
    <property type="entry name" value="IBN_N"/>
    <property type="match status" value="1"/>
</dbReference>
<dbReference type="GeneID" id="100209908"/>
<name>A0ABM4BBW0_HYDVU</name>